<evidence type="ECO:0000313" key="10">
    <source>
        <dbReference type="EMBL" id="PWI25344.1"/>
    </source>
</evidence>
<evidence type="ECO:0000256" key="1">
    <source>
        <dbReference type="ARBA" id="ARBA00004202"/>
    </source>
</evidence>
<dbReference type="SMART" id="SM00382">
    <property type="entry name" value="AAA"/>
    <property type="match status" value="2"/>
</dbReference>
<dbReference type="EMBL" id="QFVR01000009">
    <property type="protein sequence ID" value="PWI25344.1"/>
    <property type="molecule type" value="Genomic_DNA"/>
</dbReference>
<dbReference type="RefSeq" id="WP_109305973.1">
    <property type="nucleotide sequence ID" value="NZ_BJUF01000028.1"/>
</dbReference>
<keyword evidence="3" id="KW-0813">Transport</keyword>
<evidence type="ECO:0000256" key="2">
    <source>
        <dbReference type="ARBA" id="ARBA00005417"/>
    </source>
</evidence>
<dbReference type="Pfam" id="PF00005">
    <property type="entry name" value="ABC_tran"/>
    <property type="match status" value="2"/>
</dbReference>
<feature type="domain" description="ABC transporter" evidence="9">
    <location>
        <begin position="4"/>
        <end position="241"/>
    </location>
</feature>
<dbReference type="InterPro" id="IPR050095">
    <property type="entry name" value="ECF_ABC_transporter_ATP-bd"/>
</dbReference>
<evidence type="ECO:0000256" key="6">
    <source>
        <dbReference type="ARBA" id="ARBA00022840"/>
    </source>
</evidence>
<dbReference type="SUPFAM" id="SSF52540">
    <property type="entry name" value="P-loop containing nucleoside triphosphate hydrolases"/>
    <property type="match status" value="2"/>
</dbReference>
<comment type="caution">
    <text evidence="10">The sequence shown here is derived from an EMBL/GenBank/DDBJ whole genome shotgun (WGS) entry which is preliminary data.</text>
</comment>
<dbReference type="PANTHER" id="PTHR43553">
    <property type="entry name" value="HEAVY METAL TRANSPORTER"/>
    <property type="match status" value="1"/>
</dbReference>
<evidence type="ECO:0000256" key="3">
    <source>
        <dbReference type="ARBA" id="ARBA00022448"/>
    </source>
</evidence>
<keyword evidence="11" id="KW-1185">Reference proteome</keyword>
<dbReference type="GO" id="GO:0042626">
    <property type="term" value="F:ATPase-coupled transmembrane transporter activity"/>
    <property type="evidence" value="ECO:0007669"/>
    <property type="project" value="TreeGrafter"/>
</dbReference>
<dbReference type="OrthoDB" id="501320at2"/>
<dbReference type="PROSITE" id="PS50893">
    <property type="entry name" value="ABC_TRANSPORTER_2"/>
    <property type="match status" value="2"/>
</dbReference>
<evidence type="ECO:0000256" key="4">
    <source>
        <dbReference type="ARBA" id="ARBA00022475"/>
    </source>
</evidence>
<keyword evidence="7" id="KW-1278">Translocase</keyword>
<dbReference type="InterPro" id="IPR003593">
    <property type="entry name" value="AAA+_ATPase"/>
</dbReference>
<evidence type="ECO:0000256" key="7">
    <source>
        <dbReference type="ARBA" id="ARBA00022967"/>
    </source>
</evidence>
<dbReference type="InterPro" id="IPR003439">
    <property type="entry name" value="ABC_transporter-like_ATP-bd"/>
</dbReference>
<evidence type="ECO:0000259" key="9">
    <source>
        <dbReference type="PROSITE" id="PS50893"/>
    </source>
</evidence>
<protein>
    <recommendedName>
        <fullName evidence="9">ABC transporter domain-containing protein</fullName>
    </recommendedName>
</protein>
<dbReference type="GO" id="GO:0005524">
    <property type="term" value="F:ATP binding"/>
    <property type="evidence" value="ECO:0007669"/>
    <property type="project" value="UniProtKB-KW"/>
</dbReference>
<name>A0A2U3ALF0_9BACL</name>
<dbReference type="Proteomes" id="UP000245938">
    <property type="component" value="Unassembled WGS sequence"/>
</dbReference>
<comment type="subcellular location">
    <subcellularLocation>
        <location evidence="1">Cell membrane</location>
        <topology evidence="1">Peripheral membrane protein</topology>
    </subcellularLocation>
</comment>
<dbReference type="Gene3D" id="3.40.50.300">
    <property type="entry name" value="P-loop containing nucleotide triphosphate hydrolases"/>
    <property type="match status" value="2"/>
</dbReference>
<dbReference type="AlphaFoldDB" id="A0A2U3ALF0"/>
<feature type="domain" description="ABC transporter" evidence="9">
    <location>
        <begin position="292"/>
        <end position="523"/>
    </location>
</feature>
<keyword evidence="4" id="KW-1003">Cell membrane</keyword>
<accession>A0A2U3ALF0</accession>
<keyword evidence="8" id="KW-0472">Membrane</keyword>
<proteinExistence type="inferred from homology"/>
<dbReference type="PROSITE" id="PS00211">
    <property type="entry name" value="ABC_TRANSPORTER_1"/>
    <property type="match status" value="1"/>
</dbReference>
<gene>
    <name evidence="10" type="ORF">DEX24_08360</name>
</gene>
<comment type="similarity">
    <text evidence="2">Belongs to the ABC transporter superfamily.</text>
</comment>
<reference evidence="10 11" key="1">
    <citation type="submission" date="2018-05" db="EMBL/GenBank/DDBJ databases">
        <title>Kurthia sibirica genome sequence.</title>
        <authorList>
            <person name="Maclea K.S."/>
            <person name="Goen A.E."/>
        </authorList>
    </citation>
    <scope>NUCLEOTIDE SEQUENCE [LARGE SCALE GENOMIC DNA]</scope>
    <source>
        <strain evidence="10 11">ATCC 49154</strain>
    </source>
</reference>
<keyword evidence="6" id="KW-0067">ATP-binding</keyword>
<dbReference type="GO" id="GO:0016887">
    <property type="term" value="F:ATP hydrolysis activity"/>
    <property type="evidence" value="ECO:0007669"/>
    <property type="project" value="InterPro"/>
</dbReference>
<sequence length="550" mass="62541">MVLLQIKNVSFTLPTEERILKRIDLTIEEGEFHVVFGPSGSGKTTLLKMFSQQLRPFGNFEGEIEINGVNMMDLNEEQLVRTIRFVHQNPNDQIIFEDVLQELAFGLENLGIPSDEIQNRMAEMVHFLKIESWLHEKTAYLSGGQKQILNLASALIMRPDILLLDEPTAQLDPLAATDFIHLLKRVNDELGTTIILIEHRVQALFPLATSMTFLEGGEVRFSCPTNKILEYLSGHENMVRQVLPPGLLLSHDLGLEDAPFTVKESIQLLKKYHISQLPFIKDLPSTYTTEVLKLKNISFRYDRKGRDVLKNIHFSIAENEIMTIFGNNGSGKTTLLKIITGQKNPYAGELFIDGVKQKKLKSLYASRKSIGYLPQNPLALFIEKTVLKDFEKYCRRLEIDPVKIDEVVAKLNIENYLHKHPEDLSGGEIQRVALAKLLLNNPKILLLDEPTKGLDLFSKNQMADLLLQLKQQSCAILIVTHDLEFAVKVATSVALFFDGKVLEKQSPRIFFSNNHYYTPAISRIVRPFDSNIINYEELLQSTKNLIGEFK</sequence>
<dbReference type="InterPro" id="IPR017871">
    <property type="entry name" value="ABC_transporter-like_CS"/>
</dbReference>
<keyword evidence="5" id="KW-0547">Nucleotide-binding</keyword>
<dbReference type="InterPro" id="IPR015856">
    <property type="entry name" value="ABC_transpr_CbiO/EcfA_su"/>
</dbReference>
<dbReference type="InterPro" id="IPR027417">
    <property type="entry name" value="P-loop_NTPase"/>
</dbReference>
<dbReference type="GO" id="GO:0043190">
    <property type="term" value="C:ATP-binding cassette (ABC) transporter complex"/>
    <property type="evidence" value="ECO:0007669"/>
    <property type="project" value="TreeGrafter"/>
</dbReference>
<dbReference type="CDD" id="cd03225">
    <property type="entry name" value="ABC_cobalt_CbiO_domain1"/>
    <property type="match status" value="2"/>
</dbReference>
<evidence type="ECO:0000256" key="8">
    <source>
        <dbReference type="ARBA" id="ARBA00023136"/>
    </source>
</evidence>
<evidence type="ECO:0000313" key="11">
    <source>
        <dbReference type="Proteomes" id="UP000245938"/>
    </source>
</evidence>
<organism evidence="10 11">
    <name type="scientific">Kurthia sibirica</name>
    <dbReference type="NCBI Taxonomy" id="202750"/>
    <lineage>
        <taxon>Bacteria</taxon>
        <taxon>Bacillati</taxon>
        <taxon>Bacillota</taxon>
        <taxon>Bacilli</taxon>
        <taxon>Bacillales</taxon>
        <taxon>Caryophanaceae</taxon>
        <taxon>Kurthia</taxon>
    </lineage>
</organism>
<evidence type="ECO:0000256" key="5">
    <source>
        <dbReference type="ARBA" id="ARBA00022741"/>
    </source>
</evidence>